<dbReference type="AlphaFoldDB" id="A0A2I0IH24"/>
<evidence type="ECO:0000313" key="3">
    <source>
        <dbReference type="Proteomes" id="UP000233551"/>
    </source>
</evidence>
<dbReference type="EMBL" id="PGOL01003058">
    <property type="protein sequence ID" value="PKI43311.1"/>
    <property type="molecule type" value="Genomic_DNA"/>
</dbReference>
<comment type="caution">
    <text evidence="2">The sequence shown here is derived from an EMBL/GenBank/DDBJ whole genome shotgun (WGS) entry which is preliminary data.</text>
</comment>
<proteinExistence type="predicted"/>
<gene>
    <name evidence="2" type="ORF">CRG98_036291</name>
</gene>
<evidence type="ECO:0000313" key="2">
    <source>
        <dbReference type="EMBL" id="PKI43311.1"/>
    </source>
</evidence>
<keyword evidence="3" id="KW-1185">Reference proteome</keyword>
<dbReference type="Proteomes" id="UP000233551">
    <property type="component" value="Unassembled WGS sequence"/>
</dbReference>
<name>A0A2I0IH24_PUNGR</name>
<accession>A0A2I0IH24</accession>
<reference evidence="2 3" key="1">
    <citation type="submission" date="2017-11" db="EMBL/GenBank/DDBJ databases">
        <title>De-novo sequencing of pomegranate (Punica granatum L.) genome.</title>
        <authorList>
            <person name="Akparov Z."/>
            <person name="Amiraslanov A."/>
            <person name="Hajiyeva S."/>
            <person name="Abbasov M."/>
            <person name="Kaur K."/>
            <person name="Hamwieh A."/>
            <person name="Solovyev V."/>
            <person name="Salamov A."/>
            <person name="Braich B."/>
            <person name="Kosarev P."/>
            <person name="Mahmoud A."/>
            <person name="Hajiyev E."/>
            <person name="Babayeva S."/>
            <person name="Izzatullayeva V."/>
            <person name="Mammadov A."/>
            <person name="Mammadov A."/>
            <person name="Sharifova S."/>
            <person name="Ojaghi J."/>
            <person name="Eynullazada K."/>
            <person name="Bayramov B."/>
            <person name="Abdulazimova A."/>
            <person name="Shahmuradov I."/>
        </authorList>
    </citation>
    <scope>NUCLEOTIDE SEQUENCE [LARGE SCALE GENOMIC DNA]</scope>
    <source>
        <strain evidence="3">cv. AG2017</strain>
        <tissue evidence="2">Leaf</tissue>
    </source>
</reference>
<organism evidence="2 3">
    <name type="scientific">Punica granatum</name>
    <name type="common">Pomegranate</name>
    <dbReference type="NCBI Taxonomy" id="22663"/>
    <lineage>
        <taxon>Eukaryota</taxon>
        <taxon>Viridiplantae</taxon>
        <taxon>Streptophyta</taxon>
        <taxon>Embryophyta</taxon>
        <taxon>Tracheophyta</taxon>
        <taxon>Spermatophyta</taxon>
        <taxon>Magnoliopsida</taxon>
        <taxon>eudicotyledons</taxon>
        <taxon>Gunneridae</taxon>
        <taxon>Pentapetalae</taxon>
        <taxon>rosids</taxon>
        <taxon>malvids</taxon>
        <taxon>Myrtales</taxon>
        <taxon>Lythraceae</taxon>
        <taxon>Punica</taxon>
    </lineage>
</organism>
<sequence>MKKVPELPVMGHRMVMFLSKLVVCRRKPMVRDGPSVHSNTHEAHPQELAMAMHTSWAVKNKPKRTCRVLVWCRQLCIPTSNKCVSPQRARGGVGHIPFLNVQLSVCGDLGVGVIVGEAHSAVELFDHLARKNNRALQVTQEGKADECRTPNDHGATGILAGSPPDSPECKEVWGSLQLATPTRLDVVERPYGLNHEGLHVTTASYHLEDNVGECPSMRVVFWYYLEKLTKDRGPRLSGSDVSKIERESLGAGAVGKPLGCSPTRNLFLILVPIGTHGISNMTNEIKLRPFNVPSGVAKLCEPRISSRRDPHACLLIARMGVSTFLGDRRRTRVRMSRYYLFATRMYRVCELPGSRGNGFQLVAKAYGLAKPRVSDSGAHESRKSGPNDSTSPRRINGPQDSRETDRAPRRLSNVVSCIPTPVIPWLDATKGNSEVFFVVMPQDRSVDLVDSTINSNMGFVGSSFVIVLRL</sequence>
<evidence type="ECO:0000256" key="1">
    <source>
        <dbReference type="SAM" id="MobiDB-lite"/>
    </source>
</evidence>
<feature type="region of interest" description="Disordered" evidence="1">
    <location>
        <begin position="373"/>
        <end position="410"/>
    </location>
</feature>
<protein>
    <submittedName>
        <fullName evidence="2">Uncharacterized protein</fullName>
    </submittedName>
</protein>